<dbReference type="EMBL" id="CM000786">
    <property type="protein sequence ID" value="AQK43237.1"/>
    <property type="molecule type" value="Genomic_DNA"/>
</dbReference>
<protein>
    <submittedName>
        <fullName evidence="1">Putative DNA primase large subunit</fullName>
    </submittedName>
</protein>
<dbReference type="AlphaFoldDB" id="A0A1D6J5M4"/>
<reference evidence="1" key="1">
    <citation type="submission" date="2015-12" db="EMBL/GenBank/DDBJ databases">
        <title>Update maize B73 reference genome by single molecule sequencing technologies.</title>
        <authorList>
            <consortium name="Maize Genome Sequencing Project"/>
            <person name="Ware D."/>
        </authorList>
    </citation>
    <scope>NUCLEOTIDE SEQUENCE</scope>
    <source>
        <tissue evidence="1">Seedling</tissue>
    </source>
</reference>
<accession>A0A1D6J5M4</accession>
<sequence>MQQLLAWPKKTRLQLLAAMPYPSDGTT</sequence>
<organism evidence="1">
    <name type="scientific">Zea mays</name>
    <name type="common">Maize</name>
    <dbReference type="NCBI Taxonomy" id="4577"/>
    <lineage>
        <taxon>Eukaryota</taxon>
        <taxon>Viridiplantae</taxon>
        <taxon>Streptophyta</taxon>
        <taxon>Embryophyta</taxon>
        <taxon>Tracheophyta</taxon>
        <taxon>Spermatophyta</taxon>
        <taxon>Magnoliopsida</taxon>
        <taxon>Liliopsida</taxon>
        <taxon>Poales</taxon>
        <taxon>Poaceae</taxon>
        <taxon>PACMAD clade</taxon>
        <taxon>Panicoideae</taxon>
        <taxon>Andropogonodae</taxon>
        <taxon>Andropogoneae</taxon>
        <taxon>Tripsacinae</taxon>
        <taxon>Zea</taxon>
    </lineage>
</organism>
<proteinExistence type="predicted"/>
<evidence type="ECO:0000313" key="1">
    <source>
        <dbReference type="EMBL" id="AQK43237.1"/>
    </source>
</evidence>
<gene>
    <name evidence="1" type="ORF">ZEAMMB73_Zm00001d025234</name>
</gene>
<feature type="non-terminal residue" evidence="1">
    <location>
        <position position="27"/>
    </location>
</feature>
<name>A0A1D6J5M4_MAIZE</name>